<protein>
    <submittedName>
        <fullName evidence="1">DNA methylase N-4/N-6 domain-containing protein</fullName>
    </submittedName>
</protein>
<dbReference type="KEGG" id="daa:AKL17_2p0026"/>
<evidence type="ECO:0000313" key="2">
    <source>
        <dbReference type="Proteomes" id="UP000076128"/>
    </source>
</evidence>
<dbReference type="GO" id="GO:0008168">
    <property type="term" value="F:methyltransferase activity"/>
    <property type="evidence" value="ECO:0007669"/>
    <property type="project" value="UniProtKB-KW"/>
</dbReference>
<keyword evidence="1" id="KW-0614">Plasmid</keyword>
<keyword evidence="1" id="KW-0808">Transferase</keyword>
<accession>A0A159ZAZ4</accession>
<proteinExistence type="predicted"/>
<dbReference type="AlphaFoldDB" id="A0A159ZAZ4"/>
<evidence type="ECO:0000313" key="1">
    <source>
        <dbReference type="EMBL" id="AMY72148.1"/>
    </source>
</evidence>
<sequence>MKSLLEQLPSIVAEGKREAERVMERAESNYRLGLQTRELVVPAKDSKWKDLFRDKPEIGNDLSSSKGNALIYGDNLLAMAALIAGGSSKETLRNKIDLIYIDPPLTARLIIGQR</sequence>
<gene>
    <name evidence="1" type="ORF">AKL17_2p0026</name>
</gene>
<geneLocation type="plasmid" evidence="2">
    <name>cai42_Plasmidb</name>
</geneLocation>
<name>A0A159ZAZ4_9RHOB</name>
<dbReference type="EMBL" id="CP012663">
    <property type="protein sequence ID" value="AMY72148.1"/>
    <property type="molecule type" value="Genomic_DNA"/>
</dbReference>
<organism evidence="1 2">
    <name type="scientific">Frigidibacter mobilis</name>
    <dbReference type="NCBI Taxonomy" id="1335048"/>
    <lineage>
        <taxon>Bacteria</taxon>
        <taxon>Pseudomonadati</taxon>
        <taxon>Pseudomonadota</taxon>
        <taxon>Alphaproteobacteria</taxon>
        <taxon>Rhodobacterales</taxon>
        <taxon>Paracoccaceae</taxon>
        <taxon>Frigidibacter</taxon>
    </lineage>
</organism>
<keyword evidence="2" id="KW-1185">Reference proteome</keyword>
<keyword evidence="1" id="KW-0489">Methyltransferase</keyword>
<dbReference type="Proteomes" id="UP000076128">
    <property type="component" value="Plasmid pcai42B"/>
</dbReference>
<reference evidence="1 2" key="1">
    <citation type="submission" date="2015-09" db="EMBL/GenBank/DDBJ databases">
        <title>Complete genome sequence of Defluviimonas alba cai42t isolated from an oilfield in Xinjiang.</title>
        <authorList>
            <person name="Geng S."/>
            <person name="Pan X."/>
            <person name="Wu X."/>
        </authorList>
    </citation>
    <scope>NUCLEOTIDE SEQUENCE [LARGE SCALE GENOMIC DNA]</scope>
    <source>
        <strain evidence="2">cai42</strain>
        <plasmid evidence="2">cai42_Plasmidb</plasmid>
    </source>
</reference>
<dbReference type="GO" id="GO:0032259">
    <property type="term" value="P:methylation"/>
    <property type="evidence" value="ECO:0007669"/>
    <property type="project" value="UniProtKB-KW"/>
</dbReference>